<keyword evidence="2 4" id="KW-0677">Repeat</keyword>
<feature type="binding site" evidence="4">
    <location>
        <position position="234"/>
    </location>
    <ligand>
        <name>1D-myo-inositol 2-(L-cysteinylamino)-2-deoxy-alpha-D-glucopyranoside</name>
        <dbReference type="ChEBI" id="CHEBI:58887"/>
    </ligand>
</feature>
<evidence type="ECO:0000313" key="7">
    <source>
        <dbReference type="Proteomes" id="UP000217103"/>
    </source>
</evidence>
<evidence type="ECO:0000256" key="2">
    <source>
        <dbReference type="ARBA" id="ARBA00022737"/>
    </source>
</evidence>
<name>A0A1H1DUN7_9ACTN</name>
<dbReference type="PIRSF" id="PIRSF021524">
    <property type="entry name" value="MSH_acetyltransferase"/>
    <property type="match status" value="1"/>
</dbReference>
<feature type="domain" description="N-acetyltransferase" evidence="5">
    <location>
        <begin position="1"/>
        <end position="142"/>
    </location>
</feature>
<dbReference type="EMBL" id="FNKK01000002">
    <property type="protein sequence ID" value="SDQ80194.1"/>
    <property type="molecule type" value="Genomic_DNA"/>
</dbReference>
<proteinExistence type="inferred from homology"/>
<comment type="caution">
    <text evidence="4">Lacks conserved residue(s) required for the propagation of feature annotation.</text>
</comment>
<evidence type="ECO:0000256" key="1">
    <source>
        <dbReference type="ARBA" id="ARBA00022679"/>
    </source>
</evidence>
<evidence type="ECO:0000256" key="4">
    <source>
        <dbReference type="HAMAP-Rule" id="MF_01698"/>
    </source>
</evidence>
<dbReference type="Pfam" id="PF00583">
    <property type="entry name" value="Acetyltransf_1"/>
    <property type="match status" value="2"/>
</dbReference>
<dbReference type="SUPFAM" id="SSF55729">
    <property type="entry name" value="Acyl-CoA N-acyltransferases (Nat)"/>
    <property type="match status" value="1"/>
</dbReference>
<dbReference type="HAMAP" id="MF_01698">
    <property type="entry name" value="MshD"/>
    <property type="match status" value="1"/>
</dbReference>
<keyword evidence="7" id="KW-1185">Reference proteome</keyword>
<evidence type="ECO:0000259" key="5">
    <source>
        <dbReference type="PROSITE" id="PS51186"/>
    </source>
</evidence>
<dbReference type="NCBIfam" id="TIGR03448">
    <property type="entry name" value="mycothiol_MshD"/>
    <property type="match status" value="1"/>
</dbReference>
<dbReference type="STRING" id="35622.SAMN04489764_2181"/>
<dbReference type="Proteomes" id="UP000217103">
    <property type="component" value="Unassembled WGS sequence"/>
</dbReference>
<dbReference type="PANTHER" id="PTHR43877">
    <property type="entry name" value="AMINOALKYLPHOSPHONATE N-ACETYLTRANSFERASE-RELATED-RELATED"/>
    <property type="match status" value="1"/>
</dbReference>
<feature type="binding site" evidence="4">
    <location>
        <begin position="238"/>
        <end position="240"/>
    </location>
    <ligand>
        <name>acetyl-CoA</name>
        <dbReference type="ChEBI" id="CHEBI:57288"/>
        <label>2</label>
    </ligand>
</feature>
<keyword evidence="1 4" id="KW-0808">Transferase</keyword>
<feature type="domain" description="N-acetyltransferase" evidence="5">
    <location>
        <begin position="154"/>
        <end position="301"/>
    </location>
</feature>
<dbReference type="AlphaFoldDB" id="A0A1H1DUN7"/>
<protein>
    <recommendedName>
        <fullName evidence="4">Mycothiol acetyltransferase</fullName>
        <shortName evidence="4">MSH acetyltransferase</shortName>
        <ecNumber evidence="4">2.3.1.189</ecNumber>
    </recommendedName>
    <alternativeName>
        <fullName evidence="4">Mycothiol synthase</fullName>
    </alternativeName>
</protein>
<dbReference type="EC" id="2.3.1.189" evidence="4"/>
<gene>
    <name evidence="4" type="primary">mshD</name>
    <name evidence="6" type="ORF">SAMN04489764_2181</name>
</gene>
<evidence type="ECO:0000313" key="6">
    <source>
        <dbReference type="EMBL" id="SDQ80194.1"/>
    </source>
</evidence>
<comment type="subunit">
    <text evidence="4">Monomer.</text>
</comment>
<comment type="function">
    <text evidence="4">Catalyzes the transfer of acetyl from acetyl-CoA to desacetylmycothiol (Cys-GlcN-Ins) to form mycothiol.</text>
</comment>
<dbReference type="InterPro" id="IPR000182">
    <property type="entry name" value="GNAT_dom"/>
</dbReference>
<dbReference type="InterPro" id="IPR050832">
    <property type="entry name" value="Bact_Acetyltransf"/>
</dbReference>
<dbReference type="GO" id="GO:0035447">
    <property type="term" value="F:mycothiol synthase activity"/>
    <property type="evidence" value="ECO:0007669"/>
    <property type="project" value="UniProtKB-UniRule"/>
</dbReference>
<dbReference type="CDD" id="cd04301">
    <property type="entry name" value="NAT_SF"/>
    <property type="match status" value="2"/>
</dbReference>
<dbReference type="InterPro" id="IPR017813">
    <property type="entry name" value="Mycothiol_AcTrfase"/>
</dbReference>
<comment type="similarity">
    <text evidence="4">Belongs to the acetyltransferase family. MshD subfamily.</text>
</comment>
<feature type="binding site" evidence="4">
    <location>
        <position position="272"/>
    </location>
    <ligand>
        <name>1D-myo-inositol 2-(L-cysteinylamino)-2-deoxy-alpha-D-glucopyranoside</name>
        <dbReference type="ChEBI" id="CHEBI:58887"/>
    </ligand>
</feature>
<organism evidence="6 7">
    <name type="scientific">Thermostaphylospora chromogena</name>
    <dbReference type="NCBI Taxonomy" id="35622"/>
    <lineage>
        <taxon>Bacteria</taxon>
        <taxon>Bacillati</taxon>
        <taxon>Actinomycetota</taxon>
        <taxon>Actinomycetes</taxon>
        <taxon>Streptosporangiales</taxon>
        <taxon>Thermomonosporaceae</taxon>
        <taxon>Thermostaphylospora</taxon>
    </lineage>
</organism>
<comment type="catalytic activity">
    <reaction evidence="4">
        <text>1D-myo-inositol 2-(L-cysteinylamino)-2-deoxy-alpha-D-glucopyranoside + acetyl-CoA = mycothiol + CoA + H(+)</text>
        <dbReference type="Rhea" id="RHEA:26172"/>
        <dbReference type="ChEBI" id="CHEBI:15378"/>
        <dbReference type="ChEBI" id="CHEBI:16768"/>
        <dbReference type="ChEBI" id="CHEBI:57287"/>
        <dbReference type="ChEBI" id="CHEBI:57288"/>
        <dbReference type="ChEBI" id="CHEBI:58887"/>
        <dbReference type="EC" id="2.3.1.189"/>
    </reaction>
</comment>
<dbReference type="OrthoDB" id="3208058at2"/>
<feature type="binding site" evidence="4">
    <location>
        <begin position="277"/>
        <end position="282"/>
    </location>
    <ligand>
        <name>acetyl-CoA</name>
        <dbReference type="ChEBI" id="CHEBI:57288"/>
        <label>2</label>
    </ligand>
</feature>
<feature type="binding site" evidence="4">
    <location>
        <begin position="245"/>
        <end position="251"/>
    </location>
    <ligand>
        <name>acetyl-CoA</name>
        <dbReference type="ChEBI" id="CHEBI:57288"/>
        <label>2</label>
    </ligand>
</feature>
<accession>A0A1H1DUN7</accession>
<feature type="binding site" evidence="4">
    <location>
        <position position="37"/>
    </location>
    <ligand>
        <name>1D-myo-inositol 2-(L-cysteinylamino)-2-deoxy-alpha-D-glucopyranoside</name>
        <dbReference type="ChEBI" id="CHEBI:58887"/>
    </ligand>
</feature>
<feature type="binding site" evidence="4">
    <location>
        <begin position="81"/>
        <end position="83"/>
    </location>
    <ligand>
        <name>acetyl-CoA</name>
        <dbReference type="ChEBI" id="CHEBI:57288"/>
        <label>1</label>
    </ligand>
</feature>
<keyword evidence="3 4" id="KW-0012">Acyltransferase</keyword>
<dbReference type="InterPro" id="IPR016181">
    <property type="entry name" value="Acyl_CoA_acyltransferase"/>
</dbReference>
<feature type="binding site" evidence="4">
    <location>
        <position position="220"/>
    </location>
    <ligand>
        <name>1D-myo-inositol 2-(L-cysteinylamino)-2-deoxy-alpha-D-glucopyranoside</name>
        <dbReference type="ChEBI" id="CHEBI:58887"/>
    </ligand>
</feature>
<dbReference type="GO" id="GO:0010125">
    <property type="term" value="P:mycothiol biosynthetic process"/>
    <property type="evidence" value="ECO:0007669"/>
    <property type="project" value="UniProtKB-UniRule"/>
</dbReference>
<feature type="binding site" evidence="4">
    <location>
        <position position="181"/>
    </location>
    <ligand>
        <name>1D-myo-inositol 2-(L-cysteinylamino)-2-deoxy-alpha-D-glucopyranoside</name>
        <dbReference type="ChEBI" id="CHEBI:58887"/>
    </ligand>
</feature>
<dbReference type="PROSITE" id="PS51186">
    <property type="entry name" value="GNAT"/>
    <property type="match status" value="2"/>
</dbReference>
<sequence length="301" mass="33964">MNVRVEYKGRLDQREVAAVLAVVEAATEADGVRPLNEHVMLHLRYGGDEQARSALLYVDSHLAGYAHVDPTDVVEGPSGELVVHPDFRRRGYGRTLLETVLGKTEGRLRLWAHGDLPAAARLAAATGFDRMRALWRMRRSLTEPIPDREIPAGVRVRTFRPGQDEQAWLALNARAFAFHPEQGAWTLDDLKRREQESWFDPEGFFLAERDGRLAGFHWTKVHGDGEHAHEPIGEVYVVGVDPDEQGTGLGKALTLVGLRHLRARGLTQVMLYVDETNTPAIRLYERLGFTRWDTDVMYRKG</sequence>
<evidence type="ECO:0000256" key="3">
    <source>
        <dbReference type="ARBA" id="ARBA00023315"/>
    </source>
</evidence>
<reference evidence="6 7" key="1">
    <citation type="submission" date="2016-10" db="EMBL/GenBank/DDBJ databases">
        <authorList>
            <person name="de Groot N.N."/>
        </authorList>
    </citation>
    <scope>NUCLEOTIDE SEQUENCE [LARGE SCALE GENOMIC DNA]</scope>
    <source>
        <strain evidence="6 7">DSM 43794</strain>
    </source>
</reference>
<dbReference type="RefSeq" id="WP_093258923.1">
    <property type="nucleotide sequence ID" value="NZ_FNKK01000002.1"/>
</dbReference>
<dbReference type="Gene3D" id="3.40.630.30">
    <property type="match status" value="1"/>
</dbReference>